<evidence type="ECO:0000313" key="2">
    <source>
        <dbReference type="EMBL" id="EHN11496.1"/>
    </source>
</evidence>
<dbReference type="EMBL" id="AGUD01000099">
    <property type="protein sequence ID" value="EHN11496.1"/>
    <property type="molecule type" value="Genomic_DNA"/>
</dbReference>
<protein>
    <submittedName>
        <fullName evidence="2">Uncharacterized protein</fullName>
    </submittedName>
</protein>
<proteinExistence type="predicted"/>
<sequence length="222" mass="23797">MRPLALLLITTLAVAAGASPSAASGPLTTETQIVASLAPGRAAPSTRRPRALRVDVLMRWGKPVSEERRTLQHVSFLFPRGSVYNGAKFPRCGLDVLSRGTMKPCPKGSMMGRGRATADADTSPTEARITVFNGGPTRVYFFVEMDNPAVVRAPVIGRVTKRSGRWAYQLDLDVPRELQVVGGVPIVMNEVRVSVGRRDWLAATSWPTAVGVSTTLGFPGIA</sequence>
<name>H0E4A1_9ACTN</name>
<feature type="signal peptide" evidence="1">
    <location>
        <begin position="1"/>
        <end position="23"/>
    </location>
</feature>
<comment type="caution">
    <text evidence="2">The sequence shown here is derived from an EMBL/GenBank/DDBJ whole genome shotgun (WGS) entry which is preliminary data.</text>
</comment>
<organism evidence="2 3">
    <name type="scientific">Patulibacter medicamentivorans</name>
    <dbReference type="NCBI Taxonomy" id="1097667"/>
    <lineage>
        <taxon>Bacteria</taxon>
        <taxon>Bacillati</taxon>
        <taxon>Actinomycetota</taxon>
        <taxon>Thermoleophilia</taxon>
        <taxon>Solirubrobacterales</taxon>
        <taxon>Patulibacteraceae</taxon>
        <taxon>Patulibacter</taxon>
    </lineage>
</organism>
<feature type="chain" id="PRO_5003531891" evidence="1">
    <location>
        <begin position="24"/>
        <end position="222"/>
    </location>
</feature>
<evidence type="ECO:0000256" key="1">
    <source>
        <dbReference type="SAM" id="SignalP"/>
    </source>
</evidence>
<keyword evidence="3" id="KW-1185">Reference proteome</keyword>
<keyword evidence="1" id="KW-0732">Signal</keyword>
<accession>H0E4A1</accession>
<dbReference type="AlphaFoldDB" id="H0E4A1"/>
<gene>
    <name evidence="2" type="ORF">PAI11_16280</name>
</gene>
<dbReference type="Proteomes" id="UP000005143">
    <property type="component" value="Unassembled WGS sequence"/>
</dbReference>
<evidence type="ECO:0000313" key="3">
    <source>
        <dbReference type="Proteomes" id="UP000005143"/>
    </source>
</evidence>
<reference evidence="2 3" key="1">
    <citation type="journal article" date="2013" name="Biodegradation">
        <title>Quantitative proteomic analysis of ibuprofen-degrading Patulibacter sp. strain I11.</title>
        <authorList>
            <person name="Almeida B."/>
            <person name="Kjeldal H."/>
            <person name="Lolas I."/>
            <person name="Knudsen A.D."/>
            <person name="Carvalho G."/>
            <person name="Nielsen K.L."/>
            <person name="Barreto Crespo M.T."/>
            <person name="Stensballe A."/>
            <person name="Nielsen J.L."/>
        </authorList>
    </citation>
    <scope>NUCLEOTIDE SEQUENCE [LARGE SCALE GENOMIC DNA]</scope>
    <source>
        <strain evidence="2 3">I11</strain>
    </source>
</reference>